<dbReference type="EMBL" id="FOQL01000002">
    <property type="protein sequence ID" value="SFI31239.1"/>
    <property type="molecule type" value="Genomic_DNA"/>
</dbReference>
<dbReference type="Proteomes" id="UP000243606">
    <property type="component" value="Unassembled WGS sequence"/>
</dbReference>
<evidence type="ECO:0000313" key="2">
    <source>
        <dbReference type="Proteomes" id="UP000243606"/>
    </source>
</evidence>
<dbReference type="AlphaFoldDB" id="A0A1I3H6I0"/>
<dbReference type="STRING" id="425504.SAMN05216206_1841"/>
<gene>
    <name evidence="1" type="ORF">SAMN05216206_1841</name>
</gene>
<organism evidence="1 2">
    <name type="scientific">Pseudomonas guineae</name>
    <dbReference type="NCBI Taxonomy" id="425504"/>
    <lineage>
        <taxon>Bacteria</taxon>
        <taxon>Pseudomonadati</taxon>
        <taxon>Pseudomonadota</taxon>
        <taxon>Gammaproteobacteria</taxon>
        <taxon>Pseudomonadales</taxon>
        <taxon>Pseudomonadaceae</taxon>
        <taxon>Pseudomonas</taxon>
    </lineage>
</organism>
<protein>
    <submittedName>
        <fullName evidence="1">Uncharacterized protein</fullName>
    </submittedName>
</protein>
<keyword evidence="2" id="KW-1185">Reference proteome</keyword>
<reference evidence="2" key="1">
    <citation type="submission" date="2016-10" db="EMBL/GenBank/DDBJ databases">
        <authorList>
            <person name="Varghese N."/>
            <person name="Submissions S."/>
        </authorList>
    </citation>
    <scope>NUCLEOTIDE SEQUENCE [LARGE SCALE GENOMIC DNA]</scope>
    <source>
        <strain evidence="2">LMG 24016</strain>
    </source>
</reference>
<name>A0A1I3H6I0_9PSED</name>
<evidence type="ECO:0000313" key="1">
    <source>
        <dbReference type="EMBL" id="SFI31239.1"/>
    </source>
</evidence>
<accession>A0A1I3H6I0</accession>
<sequence length="29" mass="3247">MVFLCGLNTKHLFSSLAIDIVDIKKLLTI</sequence>
<proteinExistence type="predicted"/>